<dbReference type="Pfam" id="PF05107">
    <property type="entry name" value="Cas_Cas7"/>
    <property type="match status" value="1"/>
</dbReference>
<dbReference type="InterPro" id="IPR006482">
    <property type="entry name" value="Cas7_Csh2/Csh2"/>
</dbReference>
<evidence type="ECO:0000313" key="1">
    <source>
        <dbReference type="EMBL" id="RZD18544.1"/>
    </source>
</evidence>
<accession>A0A519BMP3</accession>
<name>A0A519BMP3_9DELT</name>
<evidence type="ECO:0000313" key="2">
    <source>
        <dbReference type="Proteomes" id="UP000319296"/>
    </source>
</evidence>
<dbReference type="InterPro" id="IPR013419">
    <property type="entry name" value="CRISPR-assoc_prot_Cas7/Csh2"/>
</dbReference>
<proteinExistence type="predicted"/>
<dbReference type="EMBL" id="SGBB01000008">
    <property type="protein sequence ID" value="RZD18544.1"/>
    <property type="molecule type" value="Genomic_DNA"/>
</dbReference>
<gene>
    <name evidence="1" type="primary">cas7b</name>
    <name evidence="1" type="ORF">EVG15_05810</name>
</gene>
<dbReference type="AlphaFoldDB" id="A0A519BMP3"/>
<sequence>MPEIKNRSEILFLYDTTDMNPNGDPVDENKPRIDEETGINIVTDVRIKRSIRDYLYEYKKQEIFVRGDKNTDGTVKTKDDRSKEFNNNKEEIINKCIDIRLFGATIAISSKKEKKNLLNNDEEENNSNNNEEGKKVITLTGPVQFKYGRSMHKVDITYIKGTTVFPSKQNKSQGTFTEKYILPYSLIAVYGIVNENAARNQNINLTEEDISLLLEGLWNGTKNLITTSKFGQIPRFLIQIKYKENSNFYLGELDKRIKLNTYIEDKQIRKISDVKIDITDLIDSINKYKDKIDSISIKFDDWINFVYKQNSVQIAEILKDFNLGYLNF</sequence>
<protein>
    <submittedName>
        <fullName evidence="1">Type I-B CRISPR-associated protein Cas7/Csh2</fullName>
    </submittedName>
</protein>
<comment type="caution">
    <text evidence="1">The sequence shown here is derived from an EMBL/GenBank/DDBJ whole genome shotgun (WGS) entry which is preliminary data.</text>
</comment>
<dbReference type="Proteomes" id="UP000319296">
    <property type="component" value="Unassembled WGS sequence"/>
</dbReference>
<reference evidence="1 2" key="1">
    <citation type="journal article" date="2019" name="ISME J.">
        <title>Insights into ecological role of a new deltaproteobacterial order Candidatus Acidulodesulfobacterales by metagenomics and metatranscriptomics.</title>
        <authorList>
            <person name="Tan S."/>
            <person name="Liu J."/>
            <person name="Fang Y."/>
            <person name="Hedlund B.P."/>
            <person name="Lian Z.H."/>
            <person name="Huang L.Y."/>
            <person name="Li J.T."/>
            <person name="Huang L.N."/>
            <person name="Li W.J."/>
            <person name="Jiang H.C."/>
            <person name="Dong H.L."/>
            <person name="Shu W.S."/>
        </authorList>
    </citation>
    <scope>NUCLEOTIDE SEQUENCE [LARGE SCALE GENOMIC DNA]</scope>
    <source>
        <strain evidence="1">AP1</strain>
    </source>
</reference>
<dbReference type="NCBIfam" id="TIGR02590">
    <property type="entry name" value="cas_Csh2"/>
    <property type="match status" value="1"/>
</dbReference>
<organism evidence="1 2">
    <name type="scientific">Candidatus Acididesulfobacter diazotrophicus</name>
    <dbReference type="NCBI Taxonomy" id="2597226"/>
    <lineage>
        <taxon>Bacteria</taxon>
        <taxon>Deltaproteobacteria</taxon>
        <taxon>Candidatus Acidulodesulfobacterales</taxon>
        <taxon>Candidatus Acididesulfobacter</taxon>
    </lineage>
</organism>
<dbReference type="GO" id="GO:0043571">
    <property type="term" value="P:maintenance of CRISPR repeat elements"/>
    <property type="evidence" value="ECO:0007669"/>
    <property type="project" value="InterPro"/>
</dbReference>